<dbReference type="Pfam" id="PF21447">
    <property type="entry name" value="Ppx-GppA_III"/>
    <property type="match status" value="1"/>
</dbReference>
<dbReference type="CDD" id="cd24006">
    <property type="entry name" value="ASKHA_NBD_PPX_GppA"/>
    <property type="match status" value="1"/>
</dbReference>
<dbReference type="SUPFAM" id="SSF109604">
    <property type="entry name" value="HD-domain/PDEase-like"/>
    <property type="match status" value="1"/>
</dbReference>
<dbReference type="Gene3D" id="1.10.3210.10">
    <property type="entry name" value="Hypothetical protein af1432"/>
    <property type="match status" value="1"/>
</dbReference>
<evidence type="ECO:0000256" key="1">
    <source>
        <dbReference type="ARBA" id="ARBA00022801"/>
    </source>
</evidence>
<dbReference type="Proteomes" id="UP000221024">
    <property type="component" value="Unassembled WGS sequence"/>
</dbReference>
<dbReference type="CDD" id="cd00077">
    <property type="entry name" value="HDc"/>
    <property type="match status" value="1"/>
</dbReference>
<dbReference type="InterPro" id="IPR003695">
    <property type="entry name" value="Ppx_GppA_N"/>
</dbReference>
<keyword evidence="5" id="KW-1185">Reference proteome</keyword>
<evidence type="ECO:0000313" key="5">
    <source>
        <dbReference type="Proteomes" id="UP000221024"/>
    </source>
</evidence>
<organism evidence="4 5">
    <name type="scientific">Longimonas halophila</name>
    <dbReference type="NCBI Taxonomy" id="1469170"/>
    <lineage>
        <taxon>Bacteria</taxon>
        <taxon>Pseudomonadati</taxon>
        <taxon>Rhodothermota</taxon>
        <taxon>Rhodothermia</taxon>
        <taxon>Rhodothermales</taxon>
        <taxon>Salisaetaceae</taxon>
        <taxon>Longimonas</taxon>
    </lineage>
</organism>
<dbReference type="OrthoDB" id="9814545at2"/>
<dbReference type="InterPro" id="IPR048950">
    <property type="entry name" value="Ppx_GppA_C"/>
</dbReference>
<name>A0A2H3NJA1_9BACT</name>
<gene>
    <name evidence="4" type="ORF">CRI93_12150</name>
</gene>
<dbReference type="GO" id="GO:0016462">
    <property type="term" value="F:pyrophosphatase activity"/>
    <property type="evidence" value="ECO:0007669"/>
    <property type="project" value="TreeGrafter"/>
</dbReference>
<evidence type="ECO:0000313" key="4">
    <source>
        <dbReference type="EMBL" id="PEN05699.1"/>
    </source>
</evidence>
<reference evidence="4 5" key="1">
    <citation type="submission" date="2017-10" db="EMBL/GenBank/DDBJ databases">
        <title>Draft genome of Longimonas halophila.</title>
        <authorList>
            <person name="Goh K.M."/>
            <person name="Shamsir M.S."/>
            <person name="Lim S.W."/>
        </authorList>
    </citation>
    <scope>NUCLEOTIDE SEQUENCE [LARGE SCALE GENOMIC DNA]</scope>
    <source>
        <strain evidence="4 5">KCTC 42399</strain>
    </source>
</reference>
<accession>A0A2H3NJA1</accession>
<dbReference type="SUPFAM" id="SSF53067">
    <property type="entry name" value="Actin-like ATPase domain"/>
    <property type="match status" value="2"/>
</dbReference>
<dbReference type="InterPro" id="IPR043129">
    <property type="entry name" value="ATPase_NBD"/>
</dbReference>
<dbReference type="Gene3D" id="3.30.420.150">
    <property type="entry name" value="Exopolyphosphatase. Domain 2"/>
    <property type="match status" value="1"/>
</dbReference>
<dbReference type="AlphaFoldDB" id="A0A2H3NJA1"/>
<proteinExistence type="predicted"/>
<dbReference type="PANTHER" id="PTHR30005">
    <property type="entry name" value="EXOPOLYPHOSPHATASE"/>
    <property type="match status" value="1"/>
</dbReference>
<dbReference type="Gene3D" id="3.30.420.40">
    <property type="match status" value="1"/>
</dbReference>
<dbReference type="PIRSF" id="PIRSF001267">
    <property type="entry name" value="Pyrophosphatase_GppA_Ppx"/>
    <property type="match status" value="1"/>
</dbReference>
<comment type="caution">
    <text evidence="4">The sequence shown here is derived from an EMBL/GenBank/DDBJ whole genome shotgun (WGS) entry which is preliminary data.</text>
</comment>
<evidence type="ECO:0000259" key="2">
    <source>
        <dbReference type="Pfam" id="PF02541"/>
    </source>
</evidence>
<dbReference type="PANTHER" id="PTHR30005:SF0">
    <property type="entry name" value="RETROGRADE REGULATION PROTEIN 2"/>
    <property type="match status" value="1"/>
</dbReference>
<dbReference type="InterPro" id="IPR003607">
    <property type="entry name" value="HD/PDEase_dom"/>
</dbReference>
<feature type="domain" description="Ppx/GppA phosphatase N-terminal" evidence="2">
    <location>
        <begin position="40"/>
        <end position="323"/>
    </location>
</feature>
<dbReference type="InterPro" id="IPR050273">
    <property type="entry name" value="GppA/Ppx_hydrolase"/>
</dbReference>
<evidence type="ECO:0000259" key="3">
    <source>
        <dbReference type="Pfam" id="PF21447"/>
    </source>
</evidence>
<dbReference type="EMBL" id="PDEP01000012">
    <property type="protein sequence ID" value="PEN05699.1"/>
    <property type="molecule type" value="Genomic_DNA"/>
</dbReference>
<feature type="domain" description="Ppx/GppA phosphatase C-terminal" evidence="3">
    <location>
        <begin position="341"/>
        <end position="491"/>
    </location>
</feature>
<dbReference type="InterPro" id="IPR030673">
    <property type="entry name" value="PyroPPase_GppA_Ppx"/>
</dbReference>
<dbReference type="Pfam" id="PF02541">
    <property type="entry name" value="Ppx-GppA"/>
    <property type="match status" value="1"/>
</dbReference>
<sequence>MPRAMCPYVPHTTYEAQSTPAPLRVCVIDLGTNSFHAIIVDAYANGSFKVVDRMKEMVRLGDSGLAAGRLADEAMERGMQALKRIYLLAQGQGARSFFACATSAIREANNGGAFIERVRDEIGLRIDPISGAQEAHLIFQGVRREVDVHAPSVVVDIGGGSVEFIVCTGDTVHLATSLKLGAARMTERFVTSDPMSAADQEALRTHFREELAPVLAAMQEHDVRTLVGSSGTVKSLARVCLDQHGQGDTSVFEVDVSLDAFRDTLGFIVGTSADEREALPAVALKRVGQVGAGAVLLQVLLESHAFNKLHVSAHALREGMVVQFIRENHERLQRIAPYADVRRRSIHEVAFRFEWDEKHAQHVASTALFLFDRCLPWYAGPSDDGELLEYAALLHDIGYYISHSDHHLHSRYLIRHADLRGFYDGEVDLISLVARYHRAEHPLPAHPHYGRLSPHDQKRVAQLAGILRIAERLDRSHYQNVTTLAVGANEEALHIDACTKGDPELETWAAQQASTLFEDAFGRSVQVTGHRGTNTRPPGEDAMAYSLMHASTES</sequence>
<protein>
    <submittedName>
        <fullName evidence="4">Exopolyphosphatase</fullName>
    </submittedName>
</protein>
<keyword evidence="1" id="KW-0378">Hydrolase</keyword>